<keyword evidence="3" id="KW-1185">Reference proteome</keyword>
<feature type="compositionally biased region" description="Polar residues" evidence="1">
    <location>
        <begin position="366"/>
        <end position="380"/>
    </location>
</feature>
<proteinExistence type="predicted"/>
<accession>A0ABQ8VTS3</accession>
<protein>
    <submittedName>
        <fullName evidence="2">Uncharacterized protein</fullName>
    </submittedName>
</protein>
<dbReference type="Proteomes" id="UP001150217">
    <property type="component" value="Unassembled WGS sequence"/>
</dbReference>
<reference evidence="2" key="1">
    <citation type="submission" date="2022-08" db="EMBL/GenBank/DDBJ databases">
        <title>A Global Phylogenomic Analysis of the Shiitake Genus Lentinula.</title>
        <authorList>
            <consortium name="DOE Joint Genome Institute"/>
            <person name="Sierra-Patev S."/>
            <person name="Min B."/>
            <person name="Naranjo-Ortiz M."/>
            <person name="Looney B."/>
            <person name="Konkel Z."/>
            <person name="Slot J.C."/>
            <person name="Sakamoto Y."/>
            <person name="Steenwyk J.L."/>
            <person name="Rokas A."/>
            <person name="Carro J."/>
            <person name="Camarero S."/>
            <person name="Ferreira P."/>
            <person name="Molpeceres G."/>
            <person name="Ruiz-Duenas F.J."/>
            <person name="Serrano A."/>
            <person name="Henrissat B."/>
            <person name="Drula E."/>
            <person name="Hughes K.W."/>
            <person name="Mata J.L."/>
            <person name="Ishikawa N.K."/>
            <person name="Vargas-Isla R."/>
            <person name="Ushijima S."/>
            <person name="Smith C.A."/>
            <person name="Ahrendt S."/>
            <person name="Andreopoulos W."/>
            <person name="He G."/>
            <person name="Labutti K."/>
            <person name="Lipzen A."/>
            <person name="Ng V."/>
            <person name="Riley R."/>
            <person name="Sandor L."/>
            <person name="Barry K."/>
            <person name="Martinez A.T."/>
            <person name="Xiao Y."/>
            <person name="Gibbons J.G."/>
            <person name="Terashima K."/>
            <person name="Grigoriev I.V."/>
            <person name="Hibbett D.S."/>
        </authorList>
    </citation>
    <scope>NUCLEOTIDE SEQUENCE</scope>
    <source>
        <strain evidence="2">RHP3577 ss4</strain>
    </source>
</reference>
<evidence type="ECO:0000313" key="2">
    <source>
        <dbReference type="EMBL" id="KAJ4499741.1"/>
    </source>
</evidence>
<dbReference type="EMBL" id="JANVFT010000009">
    <property type="protein sequence ID" value="KAJ4499741.1"/>
    <property type="molecule type" value="Genomic_DNA"/>
</dbReference>
<comment type="caution">
    <text evidence="2">The sequence shown here is derived from an EMBL/GenBank/DDBJ whole genome shotgun (WGS) entry which is preliminary data.</text>
</comment>
<feature type="compositionally biased region" description="Basic and acidic residues" evidence="1">
    <location>
        <begin position="384"/>
        <end position="397"/>
    </location>
</feature>
<evidence type="ECO:0000256" key="1">
    <source>
        <dbReference type="SAM" id="MobiDB-lite"/>
    </source>
</evidence>
<feature type="compositionally biased region" description="Low complexity" evidence="1">
    <location>
        <begin position="345"/>
        <end position="365"/>
    </location>
</feature>
<gene>
    <name evidence="2" type="ORF">C8R41DRAFT_863724</name>
</gene>
<organism evidence="2 3">
    <name type="scientific">Lentinula lateritia</name>
    <dbReference type="NCBI Taxonomy" id="40482"/>
    <lineage>
        <taxon>Eukaryota</taxon>
        <taxon>Fungi</taxon>
        <taxon>Dikarya</taxon>
        <taxon>Basidiomycota</taxon>
        <taxon>Agaricomycotina</taxon>
        <taxon>Agaricomycetes</taxon>
        <taxon>Agaricomycetidae</taxon>
        <taxon>Agaricales</taxon>
        <taxon>Marasmiineae</taxon>
        <taxon>Omphalotaceae</taxon>
        <taxon>Lentinula</taxon>
    </lineage>
</organism>
<evidence type="ECO:0000313" key="3">
    <source>
        <dbReference type="Proteomes" id="UP001150217"/>
    </source>
</evidence>
<name>A0ABQ8VTS3_9AGAR</name>
<feature type="region of interest" description="Disordered" evidence="1">
    <location>
        <begin position="237"/>
        <end position="406"/>
    </location>
</feature>
<sequence>MKGSGEHCGKIHEDGLMDAWTSSRVCQAVVVVEVLSLGGGFEDGSGVRRFSREEGEVPEKKKGSFPMEAGVHPRKAAAISRVHSNLILLEVHKKAGQLKEESEILSIGGFRECYGYGAGDDPDKSYVGEDGRFTNVGEFTLDTGLDAAWQFNLSEFGIIMSGKDRDKDWKEVRGERERTIIGVSLGKRLKKKKPLPPFTYNSTPFLLPGSEMLIKAAFVDVWTDLVIWKFRKRRQSSSSTHPWDNKAPPPGSWVPPQSWNVQFLDEGKHEAEGSGNAGPGGRETVGSGSPLEFARPSKGKLDKDDDEVNLPMVHTGIGGLGGVDEHGRRIEQQPPGSVASIQSFSTNTSHYGSGTTSTYNSQQYSLSMTGSITSLSSYPNINGDGRKESNYSHEKAAKTYTSSSEE</sequence>